<comment type="similarity">
    <text evidence="7">Belongs to the TonB-dependent receptor family.</text>
</comment>
<evidence type="ECO:0000313" key="10">
    <source>
        <dbReference type="Proteomes" id="UP000466586"/>
    </source>
</evidence>
<proteinExistence type="inferred from homology"/>
<dbReference type="InterPro" id="IPR036942">
    <property type="entry name" value="Beta-barrel_TonB_sf"/>
</dbReference>
<dbReference type="Proteomes" id="UP000466586">
    <property type="component" value="Unassembled WGS sequence"/>
</dbReference>
<evidence type="ECO:0000256" key="4">
    <source>
        <dbReference type="ARBA" id="ARBA00022692"/>
    </source>
</evidence>
<dbReference type="Pfam" id="PF07715">
    <property type="entry name" value="Plug"/>
    <property type="match status" value="1"/>
</dbReference>
<dbReference type="GO" id="GO:0009279">
    <property type="term" value="C:cell outer membrane"/>
    <property type="evidence" value="ECO:0007669"/>
    <property type="project" value="UniProtKB-SubCell"/>
</dbReference>
<keyword evidence="2 7" id="KW-0813">Transport</keyword>
<dbReference type="InterPro" id="IPR023996">
    <property type="entry name" value="TonB-dep_OMP_SusC/RagA"/>
</dbReference>
<name>A0A7K1Y7B2_9SPHI</name>
<evidence type="ECO:0000256" key="3">
    <source>
        <dbReference type="ARBA" id="ARBA00022452"/>
    </source>
</evidence>
<dbReference type="Pfam" id="PF13715">
    <property type="entry name" value="CarbopepD_reg_2"/>
    <property type="match status" value="1"/>
</dbReference>
<gene>
    <name evidence="9" type="ORF">GS399_04900</name>
</gene>
<protein>
    <submittedName>
        <fullName evidence="9">SusC/RagA family TonB-linked outer membrane protein</fullName>
    </submittedName>
</protein>
<comment type="subcellular location">
    <subcellularLocation>
        <location evidence="1 7">Cell outer membrane</location>
        <topology evidence="1 7">Multi-pass membrane protein</topology>
    </subcellularLocation>
</comment>
<evidence type="ECO:0000256" key="2">
    <source>
        <dbReference type="ARBA" id="ARBA00022448"/>
    </source>
</evidence>
<organism evidence="9 10">
    <name type="scientific">Hufsiella arboris</name>
    <dbReference type="NCBI Taxonomy" id="2695275"/>
    <lineage>
        <taxon>Bacteria</taxon>
        <taxon>Pseudomonadati</taxon>
        <taxon>Bacteroidota</taxon>
        <taxon>Sphingobacteriia</taxon>
        <taxon>Sphingobacteriales</taxon>
        <taxon>Sphingobacteriaceae</taxon>
        <taxon>Hufsiella</taxon>
    </lineage>
</organism>
<reference evidence="9 10" key="1">
    <citation type="submission" date="2019-11" db="EMBL/GenBank/DDBJ databases">
        <title>Pedobacter sp. HMF7647 Genome sequencing and assembly.</title>
        <authorList>
            <person name="Kang H."/>
            <person name="Kim H."/>
            <person name="Joh K."/>
        </authorList>
    </citation>
    <scope>NUCLEOTIDE SEQUENCE [LARGE SCALE GENOMIC DNA]</scope>
    <source>
        <strain evidence="9 10">HMF7647</strain>
    </source>
</reference>
<evidence type="ECO:0000256" key="7">
    <source>
        <dbReference type="PROSITE-ProRule" id="PRU01360"/>
    </source>
</evidence>
<evidence type="ECO:0000313" key="9">
    <source>
        <dbReference type="EMBL" id="MXV50301.1"/>
    </source>
</evidence>
<dbReference type="PROSITE" id="PS52016">
    <property type="entry name" value="TONB_DEPENDENT_REC_3"/>
    <property type="match status" value="1"/>
</dbReference>
<keyword evidence="6 7" id="KW-0998">Cell outer membrane</keyword>
<dbReference type="InterPro" id="IPR012910">
    <property type="entry name" value="Plug_dom"/>
</dbReference>
<evidence type="ECO:0000256" key="5">
    <source>
        <dbReference type="ARBA" id="ARBA00023136"/>
    </source>
</evidence>
<dbReference type="InterPro" id="IPR008969">
    <property type="entry name" value="CarboxyPept-like_regulatory"/>
</dbReference>
<dbReference type="RefSeq" id="WP_160843480.1">
    <property type="nucleotide sequence ID" value="NZ_WVHT01000002.1"/>
</dbReference>
<keyword evidence="3 7" id="KW-1134">Transmembrane beta strand</keyword>
<comment type="caution">
    <text evidence="9">The sequence shown here is derived from an EMBL/GenBank/DDBJ whole genome shotgun (WGS) entry which is preliminary data.</text>
</comment>
<dbReference type="AlphaFoldDB" id="A0A7K1Y7B2"/>
<feature type="domain" description="TonB-dependent receptor plug" evidence="8">
    <location>
        <begin position="201"/>
        <end position="326"/>
    </location>
</feature>
<keyword evidence="4 7" id="KW-0812">Transmembrane</keyword>
<dbReference type="Gene3D" id="2.40.170.20">
    <property type="entry name" value="TonB-dependent receptor, beta-barrel domain"/>
    <property type="match status" value="1"/>
</dbReference>
<evidence type="ECO:0000259" key="8">
    <source>
        <dbReference type="Pfam" id="PF07715"/>
    </source>
</evidence>
<dbReference type="EMBL" id="WVHT01000002">
    <property type="protein sequence ID" value="MXV50301.1"/>
    <property type="molecule type" value="Genomic_DNA"/>
</dbReference>
<keyword evidence="10" id="KW-1185">Reference proteome</keyword>
<dbReference type="SUPFAM" id="SSF49464">
    <property type="entry name" value="Carboxypeptidase regulatory domain-like"/>
    <property type="match status" value="1"/>
</dbReference>
<sequence>MKQHIFLVFVLSVLLCRECGAQTVSYVKKAATLREVFAEIRNQTGYGFFWQEGLVNDRLTVDANFHSVTLDSLLKTVLKGTGLTYALVNKTIVVRDAPASGQLVTDGKFNISGKIIDEASGNGLANVTIRIKDSPVISQTSSSGEFSLTNLSEHAVLLISCVGYQGRELKVMPGMLIALKTLVQPLNEVMVSTGYQQMEKATATGAFNLVTAGDLEANSSYNLMERLNGTVPGVSFDLLTNHIQIRSPNSYLGQSSESMPLVVIDGFPAIENKLVDHPGTSLERTMTPGTNNALLNLFNPNDIQSITFLKDAAAASIWGSQAANGVIVIETKKGRQASPAISFTGAISISPRPDPDDLHQMNSAQYIDLEKELFNANIFQDPSVNWRSPAVSEAVQLLFAERNGKLTSAQLDNALNQLGQVNNRSQIKKYLLQTPVTQQYNLSVSGGRNASSYFLSGNYSGDQTEYKNNESSTCGFQANFQTSFLKKMLSLNIGMNYLHTGSRMNTAAVFALSPTSLGLRPYELLADVAGDPIDRYLSFTKPVVDSLANLGYYPWTYNSLDELTASQTSYRTNKGRLNAGLKGQLTDWLNLDLSGMLQRNSTRMNDLHDQTSYFTKDLINRATFNDHGNLIYGVPPGAILRTSNTDWRDWNVRLQLNMDKTIARNQRIIFIAGTDLRELKGEGHTGTSYGYDEAGGTSVPVDVTVPYRTYLGGTEVLGSFDDFVARPVTRYLSYYSNLSYFFHRYLTLSGSLRFDDYTEIGLERRRRARPFWSSALGVDLKNSILNDASFIDRLRWRFSAGTGGKVPVGGNARSTYMAWGNDALSKLRYGSVIQPGNESLGWEKTFMLNSGIDLSVLRTRLNATLDVYFKNTDGILMSLPVNPTYGWSFLTYNTGKMKGSGVDIGLSGQIIRKQKFSWTALLNLTYMTTKVTDSRFGTDGITSPAEVNILSGYPVDRLFAFRWAGLDHNGQPVLANASGEQVPITNTGSLRFKDLRYMGKSQPPYTGGLHQYLIYRNFRFSARINYYLGYKIRYAPVDMYNLPTGSGSVGYLSTSSALATRWRRPGDESLTNVPGILHITTESQNRYLYADINVIDGDNIRLDQLSLNYAFSSSILKKLGNLQQFNLGLAANNLGVIWKKTAASIDPLYIPGATFGGLKPAPAFIISASLTL</sequence>
<dbReference type="InterPro" id="IPR037066">
    <property type="entry name" value="Plug_dom_sf"/>
</dbReference>
<dbReference type="Gene3D" id="2.170.130.10">
    <property type="entry name" value="TonB-dependent receptor, plug domain"/>
    <property type="match status" value="1"/>
</dbReference>
<dbReference type="InterPro" id="IPR023997">
    <property type="entry name" value="TonB-dep_OMP_SusC/RagA_CS"/>
</dbReference>
<dbReference type="NCBIfam" id="TIGR04057">
    <property type="entry name" value="SusC_RagA_signa"/>
    <property type="match status" value="1"/>
</dbReference>
<evidence type="ECO:0000256" key="1">
    <source>
        <dbReference type="ARBA" id="ARBA00004571"/>
    </source>
</evidence>
<evidence type="ECO:0000256" key="6">
    <source>
        <dbReference type="ARBA" id="ARBA00023237"/>
    </source>
</evidence>
<dbReference type="InterPro" id="IPR039426">
    <property type="entry name" value="TonB-dep_rcpt-like"/>
</dbReference>
<dbReference type="NCBIfam" id="TIGR04056">
    <property type="entry name" value="OMP_RagA_SusC"/>
    <property type="match status" value="1"/>
</dbReference>
<dbReference type="SUPFAM" id="SSF56935">
    <property type="entry name" value="Porins"/>
    <property type="match status" value="1"/>
</dbReference>
<keyword evidence="5 7" id="KW-0472">Membrane</keyword>
<accession>A0A7K1Y7B2</accession>